<reference evidence="5" key="1">
    <citation type="submission" date="2016-10" db="EMBL/GenBank/DDBJ databases">
        <authorList>
            <person name="Varghese N."/>
            <person name="Submissions S."/>
        </authorList>
    </citation>
    <scope>NUCLEOTIDE SEQUENCE [LARGE SCALE GENOMIC DNA]</scope>
    <source>
        <strain evidence="5">DSM 44544</strain>
    </source>
</reference>
<protein>
    <submittedName>
        <fullName evidence="4">Cell division protein FtsB</fullName>
    </submittedName>
</protein>
<dbReference type="AlphaFoldDB" id="A0A1H5CDF9"/>
<gene>
    <name evidence="4" type="ORF">SAMN04489727_8716</name>
</gene>
<keyword evidence="3" id="KW-0472">Membrane</keyword>
<keyword evidence="3" id="KW-1133">Transmembrane helix</keyword>
<dbReference type="Pfam" id="PF04977">
    <property type="entry name" value="DivIC"/>
    <property type="match status" value="1"/>
</dbReference>
<organism evidence="4 5">
    <name type="scientific">Amycolatopsis tolypomycina</name>
    <dbReference type="NCBI Taxonomy" id="208445"/>
    <lineage>
        <taxon>Bacteria</taxon>
        <taxon>Bacillati</taxon>
        <taxon>Actinomycetota</taxon>
        <taxon>Actinomycetes</taxon>
        <taxon>Pseudonocardiales</taxon>
        <taxon>Pseudonocardiaceae</taxon>
        <taxon>Amycolatopsis</taxon>
    </lineage>
</organism>
<evidence type="ECO:0000313" key="4">
    <source>
        <dbReference type="EMBL" id="SED64508.1"/>
    </source>
</evidence>
<keyword evidence="5" id="KW-1185">Reference proteome</keyword>
<feature type="region of interest" description="Disordered" evidence="2">
    <location>
        <begin position="1"/>
        <end position="62"/>
    </location>
</feature>
<feature type="region of interest" description="Disordered" evidence="2">
    <location>
        <begin position="171"/>
        <end position="190"/>
    </location>
</feature>
<keyword evidence="3" id="KW-0812">Transmembrane</keyword>
<keyword evidence="4" id="KW-0131">Cell cycle</keyword>
<evidence type="ECO:0000256" key="2">
    <source>
        <dbReference type="SAM" id="MobiDB-lite"/>
    </source>
</evidence>
<dbReference type="GO" id="GO:0051301">
    <property type="term" value="P:cell division"/>
    <property type="evidence" value="ECO:0007669"/>
    <property type="project" value="UniProtKB-KW"/>
</dbReference>
<feature type="coiled-coil region" evidence="1">
    <location>
        <begin position="110"/>
        <end position="137"/>
    </location>
</feature>
<dbReference type="InterPro" id="IPR007060">
    <property type="entry name" value="FtsL/DivIC"/>
</dbReference>
<proteinExistence type="predicted"/>
<feature type="compositionally biased region" description="Low complexity" evidence="2">
    <location>
        <begin position="179"/>
        <end position="188"/>
    </location>
</feature>
<dbReference type="STRING" id="208445.SAMN04489727_8716"/>
<name>A0A1H5CDF9_9PSEU</name>
<keyword evidence="1" id="KW-0175">Coiled coil</keyword>
<feature type="transmembrane region" description="Helical" evidence="3">
    <location>
        <begin position="89"/>
        <end position="111"/>
    </location>
</feature>
<dbReference type="Proteomes" id="UP000199622">
    <property type="component" value="Unassembled WGS sequence"/>
</dbReference>
<dbReference type="EMBL" id="FNSO01000004">
    <property type="protein sequence ID" value="SED64508.1"/>
    <property type="molecule type" value="Genomic_DNA"/>
</dbReference>
<sequence length="202" mass="21511">MADRGRTRGRRGGGGGSARVGGPTRTRRPDAGRAGSPGSRSPRTADGSAAARRRTGDAETTRARLRRGLAAKRASGAAKVLGMSTTRRAAVVAIVVCALAFTIAVPLRTYLSQRTEVREQQAQQAQLQQEVAQLQGRKAELSDPAQIEAEARRRLRYVKPGETPYIVQLPEDKAPDAAPPAGQQQAAGSSWYENLWNQVSGG</sequence>
<evidence type="ECO:0000256" key="1">
    <source>
        <dbReference type="SAM" id="Coils"/>
    </source>
</evidence>
<accession>A0A1H5CDF9</accession>
<evidence type="ECO:0000313" key="5">
    <source>
        <dbReference type="Proteomes" id="UP000199622"/>
    </source>
</evidence>
<evidence type="ECO:0000256" key="3">
    <source>
        <dbReference type="SAM" id="Phobius"/>
    </source>
</evidence>
<keyword evidence="4" id="KW-0132">Cell division</keyword>